<gene>
    <name evidence="1" type="ORF">DPMN_006850</name>
</gene>
<organism evidence="1 2">
    <name type="scientific">Dreissena polymorpha</name>
    <name type="common">Zebra mussel</name>
    <name type="synonym">Mytilus polymorpha</name>
    <dbReference type="NCBI Taxonomy" id="45954"/>
    <lineage>
        <taxon>Eukaryota</taxon>
        <taxon>Metazoa</taxon>
        <taxon>Spiralia</taxon>
        <taxon>Lophotrochozoa</taxon>
        <taxon>Mollusca</taxon>
        <taxon>Bivalvia</taxon>
        <taxon>Autobranchia</taxon>
        <taxon>Heteroconchia</taxon>
        <taxon>Euheterodonta</taxon>
        <taxon>Imparidentia</taxon>
        <taxon>Neoheterodontei</taxon>
        <taxon>Myida</taxon>
        <taxon>Dreissenoidea</taxon>
        <taxon>Dreissenidae</taxon>
        <taxon>Dreissena</taxon>
    </lineage>
</organism>
<sequence length="135" mass="15141">MNIHHRPCYAVLLRDTLCFRRVYTVKVLVSTLSIRHPPCIRRVANVNDRSFTVFLLSSAVLSRDGSDIIKQYRRFPFNRREGSGDNRTSVPGQTRSHTDIQGISTAVAGPYTVVTGPNYAPTRTIPDAIIFPACH</sequence>
<reference evidence="1" key="2">
    <citation type="submission" date="2020-11" db="EMBL/GenBank/DDBJ databases">
        <authorList>
            <person name="McCartney M.A."/>
            <person name="Auch B."/>
            <person name="Kono T."/>
            <person name="Mallez S."/>
            <person name="Becker A."/>
            <person name="Gohl D.M."/>
            <person name="Silverstein K.A.T."/>
            <person name="Koren S."/>
            <person name="Bechman K.B."/>
            <person name="Herman A."/>
            <person name="Abrahante J.E."/>
            <person name="Garbe J."/>
        </authorList>
    </citation>
    <scope>NUCLEOTIDE SEQUENCE</scope>
    <source>
        <strain evidence="1">Duluth1</strain>
        <tissue evidence="1">Whole animal</tissue>
    </source>
</reference>
<evidence type="ECO:0000313" key="2">
    <source>
        <dbReference type="Proteomes" id="UP000828390"/>
    </source>
</evidence>
<proteinExistence type="predicted"/>
<comment type="caution">
    <text evidence="1">The sequence shown here is derived from an EMBL/GenBank/DDBJ whole genome shotgun (WGS) entry which is preliminary data.</text>
</comment>
<accession>A0A9D4MW60</accession>
<dbReference type="EMBL" id="JAIWYP010000001">
    <property type="protein sequence ID" value="KAH3882904.1"/>
    <property type="molecule type" value="Genomic_DNA"/>
</dbReference>
<dbReference type="Proteomes" id="UP000828390">
    <property type="component" value="Unassembled WGS sequence"/>
</dbReference>
<name>A0A9D4MW60_DREPO</name>
<protein>
    <submittedName>
        <fullName evidence="1">Uncharacterized protein</fullName>
    </submittedName>
</protein>
<dbReference type="AlphaFoldDB" id="A0A9D4MW60"/>
<reference evidence="1" key="1">
    <citation type="journal article" date="2019" name="bioRxiv">
        <title>The Genome of the Zebra Mussel, Dreissena polymorpha: A Resource for Invasive Species Research.</title>
        <authorList>
            <person name="McCartney M.A."/>
            <person name="Auch B."/>
            <person name="Kono T."/>
            <person name="Mallez S."/>
            <person name="Zhang Y."/>
            <person name="Obille A."/>
            <person name="Becker A."/>
            <person name="Abrahante J.E."/>
            <person name="Garbe J."/>
            <person name="Badalamenti J.P."/>
            <person name="Herman A."/>
            <person name="Mangelson H."/>
            <person name="Liachko I."/>
            <person name="Sullivan S."/>
            <person name="Sone E.D."/>
            <person name="Koren S."/>
            <person name="Silverstein K.A.T."/>
            <person name="Beckman K.B."/>
            <person name="Gohl D.M."/>
        </authorList>
    </citation>
    <scope>NUCLEOTIDE SEQUENCE</scope>
    <source>
        <strain evidence="1">Duluth1</strain>
        <tissue evidence="1">Whole animal</tissue>
    </source>
</reference>
<evidence type="ECO:0000313" key="1">
    <source>
        <dbReference type="EMBL" id="KAH3882904.1"/>
    </source>
</evidence>
<keyword evidence="2" id="KW-1185">Reference proteome</keyword>